<feature type="binding site" evidence="8">
    <location>
        <position position="35"/>
    </location>
    <ligand>
        <name>FMN</name>
        <dbReference type="ChEBI" id="CHEBI:58210"/>
        <note>ligand shared between dimeric partners</note>
    </ligand>
</feature>
<evidence type="ECO:0000256" key="1">
    <source>
        <dbReference type="ARBA" id="ARBA00007118"/>
    </source>
</evidence>
<feature type="binding site" description="in other chain" evidence="8">
    <location>
        <begin position="10"/>
        <end position="12"/>
    </location>
    <ligand>
        <name>FMN</name>
        <dbReference type="ChEBI" id="CHEBI:58210"/>
        <note>ligand shared between dimeric partners</note>
    </ligand>
</feature>
<evidence type="ECO:0000256" key="7">
    <source>
        <dbReference type="PIRNR" id="PIRNR000232"/>
    </source>
</evidence>
<comment type="similarity">
    <text evidence="1 7">Belongs to the nitroreductase family.</text>
</comment>
<evidence type="ECO:0000256" key="3">
    <source>
        <dbReference type="ARBA" id="ARBA00022643"/>
    </source>
</evidence>
<comment type="cofactor">
    <cofactor evidence="8">
        <name>FMN</name>
        <dbReference type="ChEBI" id="CHEBI:58210"/>
    </cofactor>
    <text evidence="8">Binds 1 FMN per subunit.</text>
</comment>
<dbReference type="InterPro" id="IPR026021">
    <property type="entry name" value="YdjA-like"/>
</dbReference>
<dbReference type="PANTHER" id="PTHR43821">
    <property type="entry name" value="NAD(P)H NITROREDUCTASE YDJA-RELATED"/>
    <property type="match status" value="1"/>
</dbReference>
<evidence type="ECO:0000256" key="8">
    <source>
        <dbReference type="PIRSR" id="PIRSR000232-1"/>
    </source>
</evidence>
<keyword evidence="6 7" id="KW-0520">NAD</keyword>
<keyword evidence="11" id="KW-1185">Reference proteome</keyword>
<dbReference type="EMBL" id="RJUL01000002">
    <property type="protein sequence ID" value="ROQ29806.1"/>
    <property type="molecule type" value="Genomic_DNA"/>
</dbReference>
<dbReference type="NCBIfam" id="NF008088">
    <property type="entry name" value="PRK10828.1"/>
    <property type="match status" value="1"/>
</dbReference>
<dbReference type="SUPFAM" id="SSF55469">
    <property type="entry name" value="FMN-dependent nitroreductase-like"/>
    <property type="match status" value="1"/>
</dbReference>
<evidence type="ECO:0000313" key="10">
    <source>
        <dbReference type="EMBL" id="ROQ29806.1"/>
    </source>
</evidence>
<dbReference type="InterPro" id="IPR029479">
    <property type="entry name" value="Nitroreductase"/>
</dbReference>
<accession>A0A3N1PZ15</accession>
<proteinExistence type="inferred from homology"/>
<dbReference type="EC" id="1.-.-.-" evidence="7"/>
<dbReference type="PIRSF" id="PIRSF000232">
    <property type="entry name" value="YdjA"/>
    <property type="match status" value="1"/>
</dbReference>
<dbReference type="CDD" id="cd02135">
    <property type="entry name" value="YdjA-like"/>
    <property type="match status" value="1"/>
</dbReference>
<evidence type="ECO:0000313" key="11">
    <source>
        <dbReference type="Proteomes" id="UP000268033"/>
    </source>
</evidence>
<dbReference type="RefSeq" id="WP_123420708.1">
    <property type="nucleotide sequence ID" value="NZ_RJUL01000002.1"/>
</dbReference>
<dbReference type="Pfam" id="PF00881">
    <property type="entry name" value="Nitroreductase"/>
    <property type="match status" value="1"/>
</dbReference>
<keyword evidence="5 7" id="KW-0560">Oxidoreductase</keyword>
<dbReference type="PANTHER" id="PTHR43821:SF1">
    <property type="entry name" value="NAD(P)H NITROREDUCTASE YDJA-RELATED"/>
    <property type="match status" value="1"/>
</dbReference>
<evidence type="ECO:0000256" key="6">
    <source>
        <dbReference type="ARBA" id="ARBA00023027"/>
    </source>
</evidence>
<keyword evidence="2 7" id="KW-0285">Flavoprotein</keyword>
<gene>
    <name evidence="10" type="ORF">EDC28_102178</name>
</gene>
<evidence type="ECO:0000256" key="4">
    <source>
        <dbReference type="ARBA" id="ARBA00022857"/>
    </source>
</evidence>
<sequence>MDALDLLLNRTSEPKLEAPAPQGQALENLFQAAFRVPDHGMLHPYRFVVIEGEGRQKLGEVCLAALLAADPEADDKARDKALHLLERAPMVVAVVSKVQDHPKVPAFEQLVTAGLAAHAMQMAAVAQGFGGIWRTGAYATAPLVREALGVSGEDEILGFLYLGTPVPTKFKVPRPDSSAFVSHF</sequence>
<organism evidence="10 11">
    <name type="scientific">Gallaecimonas pentaromativorans</name>
    <dbReference type="NCBI Taxonomy" id="584787"/>
    <lineage>
        <taxon>Bacteria</taxon>
        <taxon>Pseudomonadati</taxon>
        <taxon>Pseudomonadota</taxon>
        <taxon>Gammaproteobacteria</taxon>
        <taxon>Enterobacterales</taxon>
        <taxon>Gallaecimonadaceae</taxon>
        <taxon>Gallaecimonas</taxon>
    </lineage>
</organism>
<feature type="binding site" evidence="8">
    <location>
        <position position="39"/>
    </location>
    <ligand>
        <name>FMN</name>
        <dbReference type="ChEBI" id="CHEBI:58210"/>
        <note>ligand shared between dimeric partners</note>
    </ligand>
</feature>
<dbReference type="InterPro" id="IPR000415">
    <property type="entry name" value="Nitroreductase-like"/>
</dbReference>
<keyword evidence="3 7" id="KW-0288">FMN</keyword>
<dbReference type="AlphaFoldDB" id="A0A3N1PZ15"/>
<dbReference type="STRING" id="584787.GCA_001247655_03108"/>
<comment type="caution">
    <text evidence="10">The sequence shown here is derived from an EMBL/GenBank/DDBJ whole genome shotgun (WGS) entry which is preliminary data.</text>
</comment>
<evidence type="ECO:0000256" key="2">
    <source>
        <dbReference type="ARBA" id="ARBA00022630"/>
    </source>
</evidence>
<keyword evidence="4 7" id="KW-0521">NADP</keyword>
<feature type="domain" description="Nitroreductase" evidence="9">
    <location>
        <begin position="11"/>
        <end position="163"/>
    </location>
</feature>
<dbReference type="Proteomes" id="UP000268033">
    <property type="component" value="Unassembled WGS sequence"/>
</dbReference>
<evidence type="ECO:0000259" key="9">
    <source>
        <dbReference type="Pfam" id="PF00881"/>
    </source>
</evidence>
<feature type="binding site" description="in other chain" evidence="8">
    <location>
        <begin position="133"/>
        <end position="135"/>
    </location>
    <ligand>
        <name>FMN</name>
        <dbReference type="ChEBI" id="CHEBI:58210"/>
        <note>ligand shared between dimeric partners</note>
    </ligand>
</feature>
<reference evidence="10 11" key="1">
    <citation type="submission" date="2018-11" db="EMBL/GenBank/DDBJ databases">
        <title>Genomic Encyclopedia of Type Strains, Phase IV (KMG-IV): sequencing the most valuable type-strain genomes for metagenomic binning, comparative biology and taxonomic classification.</title>
        <authorList>
            <person name="Goeker M."/>
        </authorList>
    </citation>
    <scope>NUCLEOTIDE SEQUENCE [LARGE SCALE GENOMIC DNA]</scope>
    <source>
        <strain evidence="10 11">DSM 21945</strain>
    </source>
</reference>
<evidence type="ECO:0000256" key="5">
    <source>
        <dbReference type="ARBA" id="ARBA00023002"/>
    </source>
</evidence>
<name>A0A3N1PZ15_9GAMM</name>
<dbReference type="Gene3D" id="3.40.109.10">
    <property type="entry name" value="NADH Oxidase"/>
    <property type="match status" value="1"/>
</dbReference>
<protein>
    <recommendedName>
        <fullName evidence="7">Putative NAD(P)H nitroreductase</fullName>
        <ecNumber evidence="7">1.-.-.-</ecNumber>
    </recommendedName>
</protein>
<dbReference type="InterPro" id="IPR052530">
    <property type="entry name" value="NAD(P)H_nitroreductase"/>
</dbReference>
<dbReference type="GO" id="GO:0016491">
    <property type="term" value="F:oxidoreductase activity"/>
    <property type="evidence" value="ECO:0007669"/>
    <property type="project" value="UniProtKB-UniRule"/>
</dbReference>